<protein>
    <submittedName>
        <fullName evidence="1">Jg20828 protein</fullName>
    </submittedName>
</protein>
<dbReference type="AlphaFoldDB" id="A0A8S4R8E0"/>
<proteinExistence type="predicted"/>
<comment type="caution">
    <text evidence="1">The sequence shown here is derived from an EMBL/GenBank/DDBJ whole genome shotgun (WGS) entry which is preliminary data.</text>
</comment>
<dbReference type="EMBL" id="CAKXAJ010024867">
    <property type="protein sequence ID" value="CAH2232153.1"/>
    <property type="molecule type" value="Genomic_DNA"/>
</dbReference>
<gene>
    <name evidence="1" type="primary">jg20828</name>
    <name evidence="1" type="ORF">PAEG_LOCUS10468</name>
</gene>
<dbReference type="Proteomes" id="UP000838756">
    <property type="component" value="Unassembled WGS sequence"/>
</dbReference>
<accession>A0A8S4R8E0</accession>
<keyword evidence="2" id="KW-1185">Reference proteome</keyword>
<name>A0A8S4R8E0_9NEOP</name>
<sequence length="83" mass="9607">MFKFARCLPTPPLRRESLKYLRPRRSELASLDGCFTAHESDCAWFIYYVLSVCCSKPTTYKSSSCTGFRTSEEKVLKENHPFS</sequence>
<organism evidence="1 2">
    <name type="scientific">Pararge aegeria aegeria</name>
    <dbReference type="NCBI Taxonomy" id="348720"/>
    <lineage>
        <taxon>Eukaryota</taxon>
        <taxon>Metazoa</taxon>
        <taxon>Ecdysozoa</taxon>
        <taxon>Arthropoda</taxon>
        <taxon>Hexapoda</taxon>
        <taxon>Insecta</taxon>
        <taxon>Pterygota</taxon>
        <taxon>Neoptera</taxon>
        <taxon>Endopterygota</taxon>
        <taxon>Lepidoptera</taxon>
        <taxon>Glossata</taxon>
        <taxon>Ditrysia</taxon>
        <taxon>Papilionoidea</taxon>
        <taxon>Nymphalidae</taxon>
        <taxon>Satyrinae</taxon>
        <taxon>Satyrini</taxon>
        <taxon>Parargina</taxon>
        <taxon>Pararge</taxon>
    </lineage>
</organism>
<evidence type="ECO:0000313" key="2">
    <source>
        <dbReference type="Proteomes" id="UP000838756"/>
    </source>
</evidence>
<reference evidence="1" key="1">
    <citation type="submission" date="2022-03" db="EMBL/GenBank/DDBJ databases">
        <authorList>
            <person name="Lindestad O."/>
        </authorList>
    </citation>
    <scope>NUCLEOTIDE SEQUENCE</scope>
</reference>
<evidence type="ECO:0000313" key="1">
    <source>
        <dbReference type="EMBL" id="CAH2232153.1"/>
    </source>
</evidence>